<dbReference type="PANTHER" id="PTHR24559">
    <property type="entry name" value="TRANSPOSON TY3-I GAG-POL POLYPROTEIN"/>
    <property type="match status" value="1"/>
</dbReference>
<dbReference type="InterPro" id="IPR043128">
    <property type="entry name" value="Rev_trsase/Diguanyl_cyclase"/>
</dbReference>
<gene>
    <name evidence="1" type="ORF">O181_026111</name>
</gene>
<dbReference type="InterPro" id="IPR043502">
    <property type="entry name" value="DNA/RNA_pol_sf"/>
</dbReference>
<dbReference type="OrthoDB" id="2286699at2759"/>
<keyword evidence="2" id="KW-1185">Reference proteome</keyword>
<reference evidence="1" key="1">
    <citation type="submission" date="2021-03" db="EMBL/GenBank/DDBJ databases">
        <title>Draft genome sequence of rust myrtle Austropuccinia psidii MF-1, a brazilian biotype.</title>
        <authorList>
            <person name="Quecine M.C."/>
            <person name="Pachon D.M.R."/>
            <person name="Bonatelli M.L."/>
            <person name="Correr F.H."/>
            <person name="Franceschini L.M."/>
            <person name="Leite T.F."/>
            <person name="Margarido G.R.A."/>
            <person name="Almeida C.A."/>
            <person name="Ferrarezi J.A."/>
            <person name="Labate C.A."/>
        </authorList>
    </citation>
    <scope>NUCLEOTIDE SEQUENCE</scope>
    <source>
        <strain evidence="1">MF-1</strain>
    </source>
</reference>
<dbReference type="Gene3D" id="3.30.70.270">
    <property type="match status" value="1"/>
</dbReference>
<dbReference type="InterPro" id="IPR053134">
    <property type="entry name" value="RNA-dir_DNA_polymerase"/>
</dbReference>
<proteinExistence type="predicted"/>
<dbReference type="AlphaFoldDB" id="A0A9Q3CPS1"/>
<dbReference type="Gene3D" id="3.10.10.10">
    <property type="entry name" value="HIV Type 1 Reverse Transcriptase, subunit A, domain 1"/>
    <property type="match status" value="1"/>
</dbReference>
<dbReference type="PANTHER" id="PTHR24559:SF444">
    <property type="entry name" value="REVERSE TRANSCRIPTASE DOMAIN-CONTAINING PROTEIN"/>
    <property type="match status" value="1"/>
</dbReference>
<protein>
    <submittedName>
        <fullName evidence="1">Uncharacterized protein</fullName>
    </submittedName>
</protein>
<comment type="caution">
    <text evidence="1">The sequence shown here is derived from an EMBL/GenBank/DDBJ whole genome shotgun (WGS) entry which is preliminary data.</text>
</comment>
<evidence type="ECO:0000313" key="1">
    <source>
        <dbReference type="EMBL" id="MBW0486396.1"/>
    </source>
</evidence>
<evidence type="ECO:0000313" key="2">
    <source>
        <dbReference type="Proteomes" id="UP000765509"/>
    </source>
</evidence>
<organism evidence="1 2">
    <name type="scientific">Austropuccinia psidii MF-1</name>
    <dbReference type="NCBI Taxonomy" id="1389203"/>
    <lineage>
        <taxon>Eukaryota</taxon>
        <taxon>Fungi</taxon>
        <taxon>Dikarya</taxon>
        <taxon>Basidiomycota</taxon>
        <taxon>Pucciniomycotina</taxon>
        <taxon>Pucciniomycetes</taxon>
        <taxon>Pucciniales</taxon>
        <taxon>Sphaerophragmiaceae</taxon>
        <taxon>Austropuccinia</taxon>
    </lineage>
</organism>
<accession>A0A9Q3CPS1</accession>
<dbReference type="SUPFAM" id="SSF56672">
    <property type="entry name" value="DNA/RNA polymerases"/>
    <property type="match status" value="1"/>
</dbReference>
<sequence>MLIRTAYKARPRAREALEIQSKELMYLGFLRKVGHNEKVEVATPFVIACNNGKSRMVGDFKALNNYSIPERYPIPRIYEKLMQLSQVQPITAMGTLKGFNPNSSKENSPELLSIIVHSGIYGYLGISCGIKNALLHYNRMMNTILP</sequence>
<dbReference type="Proteomes" id="UP000765509">
    <property type="component" value="Unassembled WGS sequence"/>
</dbReference>
<name>A0A9Q3CPS1_9BASI</name>
<dbReference type="EMBL" id="AVOT02008632">
    <property type="protein sequence ID" value="MBW0486396.1"/>
    <property type="molecule type" value="Genomic_DNA"/>
</dbReference>